<dbReference type="EMBL" id="MFJE01000012">
    <property type="protein sequence ID" value="OGG14744.1"/>
    <property type="molecule type" value="Genomic_DNA"/>
</dbReference>
<dbReference type="Proteomes" id="UP000177383">
    <property type="component" value="Unassembled WGS sequence"/>
</dbReference>
<evidence type="ECO:0000313" key="3">
    <source>
        <dbReference type="EMBL" id="OGG14744.1"/>
    </source>
</evidence>
<evidence type="ECO:0000256" key="1">
    <source>
        <dbReference type="SAM" id="MobiDB-lite"/>
    </source>
</evidence>
<feature type="region of interest" description="Disordered" evidence="1">
    <location>
        <begin position="80"/>
        <end position="102"/>
    </location>
</feature>
<organism evidence="3 4">
    <name type="scientific">Candidatus Gottesmanbacteria bacterium RIFCSPHIGHO2_01_FULL_39_10</name>
    <dbReference type="NCBI Taxonomy" id="1798375"/>
    <lineage>
        <taxon>Bacteria</taxon>
        <taxon>Candidatus Gottesmaniibacteriota</taxon>
    </lineage>
</organism>
<feature type="signal peptide" evidence="2">
    <location>
        <begin position="1"/>
        <end position="22"/>
    </location>
</feature>
<proteinExistence type="predicted"/>
<dbReference type="AlphaFoldDB" id="A0A1F5ZQY5"/>
<reference evidence="3 4" key="1">
    <citation type="journal article" date="2016" name="Nat. Commun.">
        <title>Thousands of microbial genomes shed light on interconnected biogeochemical processes in an aquifer system.</title>
        <authorList>
            <person name="Anantharaman K."/>
            <person name="Brown C.T."/>
            <person name="Hug L.A."/>
            <person name="Sharon I."/>
            <person name="Castelle C.J."/>
            <person name="Probst A.J."/>
            <person name="Thomas B.C."/>
            <person name="Singh A."/>
            <person name="Wilkins M.J."/>
            <person name="Karaoz U."/>
            <person name="Brodie E.L."/>
            <person name="Williams K.H."/>
            <person name="Hubbard S.S."/>
            <person name="Banfield J.F."/>
        </authorList>
    </citation>
    <scope>NUCLEOTIDE SEQUENCE [LARGE SCALE GENOMIC DNA]</scope>
</reference>
<name>A0A1F5ZQY5_9BACT</name>
<protein>
    <submittedName>
        <fullName evidence="3">Uncharacterized protein</fullName>
    </submittedName>
</protein>
<dbReference type="STRING" id="1798375.A2773_03970"/>
<evidence type="ECO:0000256" key="2">
    <source>
        <dbReference type="SAM" id="SignalP"/>
    </source>
</evidence>
<feature type="chain" id="PRO_5009522887" evidence="2">
    <location>
        <begin position="23"/>
        <end position="143"/>
    </location>
</feature>
<feature type="compositionally biased region" description="Low complexity" evidence="1">
    <location>
        <begin position="83"/>
        <end position="94"/>
    </location>
</feature>
<sequence>MKYYLYILLPLISLLTPTTIYSANTVTTGDSNVSTKTTNIVEGGKTQSKTVININGEEKTFESDGNTDVDWTSPDGKSKVIINNKTNSTSTTTSENVKGAATNPTSTYKMNYETKEKVAEDKADFFNLILEKIRSLLDSLSFF</sequence>
<accession>A0A1F5ZQY5</accession>
<keyword evidence="2" id="KW-0732">Signal</keyword>
<evidence type="ECO:0000313" key="4">
    <source>
        <dbReference type="Proteomes" id="UP000177383"/>
    </source>
</evidence>
<gene>
    <name evidence="3" type="ORF">A2773_03970</name>
</gene>
<comment type="caution">
    <text evidence="3">The sequence shown here is derived from an EMBL/GenBank/DDBJ whole genome shotgun (WGS) entry which is preliminary data.</text>
</comment>